<feature type="compositionally biased region" description="Low complexity" evidence="5">
    <location>
        <begin position="196"/>
        <end position="227"/>
    </location>
</feature>
<feature type="compositionally biased region" description="Polar residues" evidence="5">
    <location>
        <begin position="19"/>
        <end position="42"/>
    </location>
</feature>
<sequence length="719" mass="77253">MPSSFPPNSPPTAAFSPVRPQTFQIPAGPSASTSDPMTATDDNLISLATPDVEFGAFVSVPPASDPLSTHIQDDGFEHLSSSVGAVATTSTNAQAPNDDPESVASGSAQNRQSWAFFDEFTRDAKEKSEQKRKDVLEELLVHEDDPMYWVDTPRKANKEADSKSRPVLDLEGLNLSSEHGTDYHHGHHHHRPHHPPSSSSVPRLSPTRTTPPRLAPPLASTDSSSSLDDIDELSTTKSVSPASTATPISISRSQSGTDPTQPQRSQPQRTQSQSYQALSSLSAKFISSILGSAPTYTNPSTSIPPYPASFSSPPLHDLPHPNLSRTLSPSSSAFASHPYHFTPIPGAPGFVPEDSDSQGWDKDGRFYEDLERSVGSLRAPSSSNGAASDTARMSSWNPNLKQRAPWEEDARIPARGGHGRYATTAEGSSSFSNRNNSPSGSAATPSASGPSPGVRSRSAERQSGSGQGSSRSGSRAELSGTSRALMYGTSIKLLGRREGTEGVLDEGLSNQLRPHLPPLSRLPSSWSLLYSMDQHGSSLQTLYALSSATSRPAVYFSGTHASPPPTTPISNTLLIIRDESSRRFGVWLGGRIRQPTGDTVRRTERERFYGSGESFLWREVPNSPGVGNEHEGAVEVFKWTGMNEYVALCDEAFLSFGGGDGTYGLYIDAEMDGSSSWCSTFDNPPLSDMRTKKPPEVGDERGRKRVVGFQCVGLEVWGV</sequence>
<feature type="domain" description="TLDc" evidence="6">
    <location>
        <begin position="502"/>
        <end position="719"/>
    </location>
</feature>
<dbReference type="SMART" id="SM00584">
    <property type="entry name" value="TLDc"/>
    <property type="match status" value="1"/>
</dbReference>
<evidence type="ECO:0000256" key="5">
    <source>
        <dbReference type="SAM" id="MobiDB-lite"/>
    </source>
</evidence>
<feature type="region of interest" description="Disordered" evidence="5">
    <location>
        <begin position="373"/>
        <end position="481"/>
    </location>
</feature>
<name>A0A5C3QN42_9AGAR</name>
<feature type="compositionally biased region" description="Pro residues" evidence="5">
    <location>
        <begin position="1"/>
        <end position="10"/>
    </location>
</feature>
<dbReference type="GO" id="GO:0005739">
    <property type="term" value="C:mitochondrion"/>
    <property type="evidence" value="ECO:0007669"/>
    <property type="project" value="UniProtKB-SubCell"/>
</dbReference>
<dbReference type="GO" id="GO:0005634">
    <property type="term" value="C:nucleus"/>
    <property type="evidence" value="ECO:0007669"/>
    <property type="project" value="TreeGrafter"/>
</dbReference>
<dbReference type="PANTHER" id="PTHR23354:SF62">
    <property type="entry name" value="MUSTARD, ISOFORM V"/>
    <property type="match status" value="1"/>
</dbReference>
<dbReference type="STRING" id="1884261.A0A5C3QN42"/>
<reference evidence="7 8" key="1">
    <citation type="journal article" date="2019" name="Nat. Ecol. Evol.">
        <title>Megaphylogeny resolves global patterns of mushroom evolution.</title>
        <authorList>
            <person name="Varga T."/>
            <person name="Krizsan K."/>
            <person name="Foldi C."/>
            <person name="Dima B."/>
            <person name="Sanchez-Garcia M."/>
            <person name="Sanchez-Ramirez S."/>
            <person name="Szollosi G.J."/>
            <person name="Szarkandi J.G."/>
            <person name="Papp V."/>
            <person name="Albert L."/>
            <person name="Andreopoulos W."/>
            <person name="Angelini C."/>
            <person name="Antonin V."/>
            <person name="Barry K.W."/>
            <person name="Bougher N.L."/>
            <person name="Buchanan P."/>
            <person name="Buyck B."/>
            <person name="Bense V."/>
            <person name="Catcheside P."/>
            <person name="Chovatia M."/>
            <person name="Cooper J."/>
            <person name="Damon W."/>
            <person name="Desjardin D."/>
            <person name="Finy P."/>
            <person name="Geml J."/>
            <person name="Haridas S."/>
            <person name="Hughes K."/>
            <person name="Justo A."/>
            <person name="Karasinski D."/>
            <person name="Kautmanova I."/>
            <person name="Kiss B."/>
            <person name="Kocsube S."/>
            <person name="Kotiranta H."/>
            <person name="LaButti K.M."/>
            <person name="Lechner B.E."/>
            <person name="Liimatainen K."/>
            <person name="Lipzen A."/>
            <person name="Lukacs Z."/>
            <person name="Mihaltcheva S."/>
            <person name="Morgado L.N."/>
            <person name="Niskanen T."/>
            <person name="Noordeloos M.E."/>
            <person name="Ohm R.A."/>
            <person name="Ortiz-Santana B."/>
            <person name="Ovrebo C."/>
            <person name="Racz N."/>
            <person name="Riley R."/>
            <person name="Savchenko A."/>
            <person name="Shiryaev A."/>
            <person name="Soop K."/>
            <person name="Spirin V."/>
            <person name="Szebenyi C."/>
            <person name="Tomsovsky M."/>
            <person name="Tulloss R.E."/>
            <person name="Uehling J."/>
            <person name="Grigoriev I.V."/>
            <person name="Vagvolgyi C."/>
            <person name="Papp T."/>
            <person name="Martin F.M."/>
            <person name="Miettinen O."/>
            <person name="Hibbett D.S."/>
            <person name="Nagy L.G."/>
        </authorList>
    </citation>
    <scope>NUCLEOTIDE SEQUENCE [LARGE SCALE GENOMIC DNA]</scope>
    <source>
        <strain evidence="7 8">CBS 309.79</strain>
    </source>
</reference>
<proteinExistence type="inferred from homology"/>
<feature type="compositionally biased region" description="Low complexity" evidence="5">
    <location>
        <begin position="80"/>
        <end position="91"/>
    </location>
</feature>
<feature type="compositionally biased region" description="Polar residues" evidence="5">
    <location>
        <begin position="379"/>
        <end position="400"/>
    </location>
</feature>
<dbReference type="PANTHER" id="PTHR23354">
    <property type="entry name" value="NUCLEOLAR PROTEIN 7/ESTROGEN RECEPTOR COACTIVATOR-RELATED"/>
    <property type="match status" value="1"/>
</dbReference>
<feature type="region of interest" description="Disordered" evidence="5">
    <location>
        <begin position="176"/>
        <end position="277"/>
    </location>
</feature>
<dbReference type="GO" id="GO:0006979">
    <property type="term" value="P:response to oxidative stress"/>
    <property type="evidence" value="ECO:0007669"/>
    <property type="project" value="TreeGrafter"/>
</dbReference>
<feature type="compositionally biased region" description="Low complexity" evidence="5">
    <location>
        <begin position="259"/>
        <end position="277"/>
    </location>
</feature>
<evidence type="ECO:0000313" key="8">
    <source>
        <dbReference type="Proteomes" id="UP000305067"/>
    </source>
</evidence>
<dbReference type="InterPro" id="IPR006571">
    <property type="entry name" value="TLDc_dom"/>
</dbReference>
<dbReference type="OrthoDB" id="26679at2759"/>
<evidence type="ECO:0000313" key="7">
    <source>
        <dbReference type="EMBL" id="TFK99833.1"/>
    </source>
</evidence>
<feature type="region of interest" description="Disordered" evidence="5">
    <location>
        <begin position="1"/>
        <end position="42"/>
    </location>
</feature>
<evidence type="ECO:0000256" key="1">
    <source>
        <dbReference type="ARBA" id="ARBA00004173"/>
    </source>
</evidence>
<evidence type="ECO:0000259" key="6">
    <source>
        <dbReference type="PROSITE" id="PS51886"/>
    </source>
</evidence>
<keyword evidence="3" id="KW-0496">Mitochondrion</keyword>
<feature type="compositionally biased region" description="Polar residues" evidence="5">
    <location>
        <begin position="237"/>
        <end position="258"/>
    </location>
</feature>
<dbReference type="EMBL" id="ML178831">
    <property type="protein sequence ID" value="TFK99833.1"/>
    <property type="molecule type" value="Genomic_DNA"/>
</dbReference>
<gene>
    <name evidence="7" type="ORF">BDV98DRAFT_570236</name>
</gene>
<feature type="compositionally biased region" description="Low complexity" evidence="5">
    <location>
        <begin position="428"/>
        <end position="477"/>
    </location>
</feature>
<protein>
    <recommendedName>
        <fullName evidence="4">Oxidation resistance protein 1</fullName>
    </recommendedName>
</protein>
<comment type="subcellular location">
    <subcellularLocation>
        <location evidence="1">Mitochondrion</location>
    </subcellularLocation>
</comment>
<evidence type="ECO:0000256" key="4">
    <source>
        <dbReference type="ARBA" id="ARBA00040604"/>
    </source>
</evidence>
<feature type="compositionally biased region" description="Basic residues" evidence="5">
    <location>
        <begin position="185"/>
        <end position="194"/>
    </location>
</feature>
<dbReference type="PROSITE" id="PS51886">
    <property type="entry name" value="TLDC"/>
    <property type="match status" value="1"/>
</dbReference>
<evidence type="ECO:0000256" key="2">
    <source>
        <dbReference type="ARBA" id="ARBA00009540"/>
    </source>
</evidence>
<dbReference type="Proteomes" id="UP000305067">
    <property type="component" value="Unassembled WGS sequence"/>
</dbReference>
<accession>A0A5C3QN42</accession>
<organism evidence="7 8">
    <name type="scientific">Pterulicium gracile</name>
    <dbReference type="NCBI Taxonomy" id="1884261"/>
    <lineage>
        <taxon>Eukaryota</taxon>
        <taxon>Fungi</taxon>
        <taxon>Dikarya</taxon>
        <taxon>Basidiomycota</taxon>
        <taxon>Agaricomycotina</taxon>
        <taxon>Agaricomycetes</taxon>
        <taxon>Agaricomycetidae</taxon>
        <taxon>Agaricales</taxon>
        <taxon>Pleurotineae</taxon>
        <taxon>Pterulaceae</taxon>
        <taxon>Pterulicium</taxon>
    </lineage>
</organism>
<evidence type="ECO:0000256" key="3">
    <source>
        <dbReference type="ARBA" id="ARBA00023128"/>
    </source>
</evidence>
<comment type="similarity">
    <text evidence="2">Belongs to the OXR1 family.</text>
</comment>
<keyword evidence="8" id="KW-1185">Reference proteome</keyword>
<feature type="region of interest" description="Disordered" evidence="5">
    <location>
        <begin position="79"/>
        <end position="110"/>
    </location>
</feature>
<dbReference type="AlphaFoldDB" id="A0A5C3QN42"/>
<dbReference type="Pfam" id="PF07534">
    <property type="entry name" value="TLD"/>
    <property type="match status" value="1"/>
</dbReference>